<reference evidence="1" key="1">
    <citation type="journal article" date="2010" name="PLoS ONE">
        <title>Horizontal gene transfer of a ColV plasmid has resulted in a dominant avian clonal type of Salmonella enterica serovar Kentucky.</title>
        <authorList>
            <person name="Johnson T.J."/>
            <person name="Thorsness J.L."/>
            <person name="Anderson C.P."/>
            <person name="Lynne A.M."/>
            <person name="Foley S.L."/>
            <person name="Han J."/>
            <person name="Fricke W.F."/>
            <person name="McDermott P.F."/>
            <person name="White D.G."/>
            <person name="Khatri M."/>
            <person name="Stell A.L."/>
            <person name="Flores C."/>
            <person name="Singer R.S."/>
        </authorList>
    </citation>
    <scope>NUCLEOTIDE SEQUENCE</scope>
    <source>
        <strain evidence="2">CS0010A</strain>
        <strain evidence="1">SSAP03002A</strain>
        <plasmid evidence="2">pCS0010A</plasmid>
        <plasmid evidence="1">pSSAP03302A</plasmid>
    </source>
</reference>
<organism evidence="1">
    <name type="scientific">Salmonella enterica subsp. enterica serovar Kentucky</name>
    <dbReference type="NCBI Taxonomy" id="192955"/>
    <lineage>
        <taxon>Bacteria</taxon>
        <taxon>Pseudomonadati</taxon>
        <taxon>Pseudomonadota</taxon>
        <taxon>Gammaproteobacteria</taxon>
        <taxon>Enterobacterales</taxon>
        <taxon>Enterobacteriaceae</taxon>
        <taxon>Salmonella</taxon>
    </lineage>
</organism>
<evidence type="ECO:0000313" key="2">
    <source>
        <dbReference type="EMBL" id="ADK62234.1"/>
    </source>
</evidence>
<dbReference type="AlphaFoldDB" id="E1QMI9"/>
<keyword evidence="1" id="KW-0614">Plasmid</keyword>
<protein>
    <submittedName>
        <fullName evidence="1">IncF replication protein RepA3</fullName>
    </submittedName>
</protein>
<accession>E1QMI9</accession>
<proteinExistence type="predicted"/>
<sequence length="141" mass="16152">MCHMNGEIKTGGEAHRLFHQFFAELQRSGTFTGCEHRIRVLYLAVIRLLKISHTILHLQCAEGVSTERSLELFRAYDYTPRIAELLAIRFKWAPVIFFAVAKLDEDYRGFCFSGSCKSTSEPVPCHLTAWPATKFLKRSVI</sequence>
<geneLocation type="plasmid" evidence="1">
    <name>pSSAP03302A</name>
</geneLocation>
<geneLocation type="plasmid" evidence="2">
    <name>pCS0010A</name>
</geneLocation>
<evidence type="ECO:0000313" key="1">
    <source>
        <dbReference type="EMBL" id="ADK62107.1"/>
    </source>
</evidence>
<name>E1QMI9_SALET</name>
<dbReference type="EMBL" id="CP002089">
    <property type="protein sequence ID" value="ADK62107.1"/>
    <property type="molecule type" value="Genomic_DNA"/>
</dbReference>
<dbReference type="EMBL" id="CP002090">
    <property type="protein sequence ID" value="ADK62234.1"/>
    <property type="molecule type" value="Genomic_DNA"/>
</dbReference>
<gene>
    <name evidence="1" type="primary">repA3</name>
    <name evidence="2" type="ORF">pCS0010A_2</name>
    <name evidence="1" type="ORF">pSSAP3002A_2</name>
</gene>